<protein>
    <submittedName>
        <fullName evidence="2">Uncharacterized protein</fullName>
    </submittedName>
</protein>
<comment type="caution">
    <text evidence="2">The sequence shown here is derived from an EMBL/GenBank/DDBJ whole genome shotgun (WGS) entry which is preliminary data.</text>
</comment>
<sequence>MKKMLSILLLAIVLGLSIQSNASANAGSTPVGDQLPKVFKTYNIQN</sequence>
<accession>A0ABT8JSA2</accession>
<feature type="chain" id="PRO_5047532014" evidence="1">
    <location>
        <begin position="23"/>
        <end position="46"/>
    </location>
</feature>
<name>A0ABT8JSA2_9BACL</name>
<evidence type="ECO:0000313" key="2">
    <source>
        <dbReference type="EMBL" id="MDN4608049.1"/>
    </source>
</evidence>
<organism evidence="2 3">
    <name type="scientific">Sporosarcina highlanderae</name>
    <dbReference type="NCBI Taxonomy" id="3035916"/>
    <lineage>
        <taxon>Bacteria</taxon>
        <taxon>Bacillati</taxon>
        <taxon>Bacillota</taxon>
        <taxon>Bacilli</taxon>
        <taxon>Bacillales</taxon>
        <taxon>Caryophanaceae</taxon>
        <taxon>Sporosarcina</taxon>
    </lineage>
</organism>
<feature type="signal peptide" evidence="1">
    <location>
        <begin position="1"/>
        <end position="22"/>
    </location>
</feature>
<keyword evidence="1" id="KW-0732">Signal</keyword>
<evidence type="ECO:0000313" key="3">
    <source>
        <dbReference type="Proteomes" id="UP001175097"/>
    </source>
</evidence>
<proteinExistence type="predicted"/>
<evidence type="ECO:0000256" key="1">
    <source>
        <dbReference type="SAM" id="SignalP"/>
    </source>
</evidence>
<dbReference type="RefSeq" id="WP_301243855.1">
    <property type="nucleotide sequence ID" value="NZ_JAROCC010000008.1"/>
</dbReference>
<dbReference type="Proteomes" id="UP001175097">
    <property type="component" value="Unassembled WGS sequence"/>
</dbReference>
<reference evidence="2" key="1">
    <citation type="submission" date="2023-03" db="EMBL/GenBank/DDBJ databases">
        <title>MT1 and MT2 Draft Genomes of Novel Species.</title>
        <authorList>
            <person name="Venkateswaran K."/>
        </authorList>
    </citation>
    <scope>NUCLEOTIDE SEQUENCE</scope>
    <source>
        <strain evidence="2">F6_3S_P_2</strain>
    </source>
</reference>
<keyword evidence="3" id="KW-1185">Reference proteome</keyword>
<gene>
    <name evidence="2" type="ORF">P5G49_11280</name>
</gene>
<dbReference type="EMBL" id="JAROCC010000008">
    <property type="protein sequence ID" value="MDN4608049.1"/>
    <property type="molecule type" value="Genomic_DNA"/>
</dbReference>